<organism evidence="2 3">
    <name type="scientific">Corynebacterium wankanglinii</name>
    <dbReference type="NCBI Taxonomy" id="2735136"/>
    <lineage>
        <taxon>Bacteria</taxon>
        <taxon>Bacillati</taxon>
        <taxon>Actinomycetota</taxon>
        <taxon>Actinomycetes</taxon>
        <taxon>Mycobacteriales</taxon>
        <taxon>Corynebacteriaceae</taxon>
        <taxon>Corynebacterium</taxon>
    </lineage>
</organism>
<dbReference type="RefSeq" id="WP_181194435.1">
    <property type="nucleotide sequence ID" value="NZ_JABFEE010000003.1"/>
</dbReference>
<feature type="region of interest" description="Disordered" evidence="1">
    <location>
        <begin position="22"/>
        <end position="59"/>
    </location>
</feature>
<evidence type="ECO:0000313" key="2">
    <source>
        <dbReference type="EMBL" id="MBA1835014.1"/>
    </source>
</evidence>
<evidence type="ECO:0000313" key="3">
    <source>
        <dbReference type="Proteomes" id="UP000581408"/>
    </source>
</evidence>
<dbReference type="InterPro" id="IPR024520">
    <property type="entry name" value="DUF3558"/>
</dbReference>
<feature type="compositionally biased region" description="Low complexity" evidence="1">
    <location>
        <begin position="30"/>
        <end position="59"/>
    </location>
</feature>
<dbReference type="EMBL" id="JABFEE010000003">
    <property type="protein sequence ID" value="MBA1835014.1"/>
    <property type="molecule type" value="Genomic_DNA"/>
</dbReference>
<proteinExistence type="predicted"/>
<sequence length="220" mass="23321">MKRHVAWLLSCGLLVGCASTPPPIDEPSAHPHTTTPTAQPGPAAAADSTSAGGASTSSTTPAAFHFKSGTLEIGDFDPYALGDNLFDPCTEISPEEFAAAGFENVEPIPEEYAGLARGIKACSFTAHPQVESELLGNNNAPRSILSERVKILTQYKSEVLPDIFVYKPPGDMDLDCYAQVDTREGAIVVSAGIIERRSSSPDTCAVAMTNLEKLIRESIQ</sequence>
<accession>A0A838CIZ1</accession>
<evidence type="ECO:0000256" key="1">
    <source>
        <dbReference type="SAM" id="MobiDB-lite"/>
    </source>
</evidence>
<dbReference type="PROSITE" id="PS51257">
    <property type="entry name" value="PROKAR_LIPOPROTEIN"/>
    <property type="match status" value="1"/>
</dbReference>
<dbReference type="Proteomes" id="UP000581408">
    <property type="component" value="Unassembled WGS sequence"/>
</dbReference>
<name>A0A838CIZ1_9CORY</name>
<dbReference type="Pfam" id="PF12079">
    <property type="entry name" value="DUF3558"/>
    <property type="match status" value="1"/>
</dbReference>
<gene>
    <name evidence="2" type="ORF">HMC16_04610</name>
</gene>
<protein>
    <submittedName>
        <fullName evidence="2">DUF3558 family protein</fullName>
    </submittedName>
</protein>
<comment type="caution">
    <text evidence="2">The sequence shown here is derived from an EMBL/GenBank/DDBJ whole genome shotgun (WGS) entry which is preliminary data.</text>
</comment>
<reference evidence="2 3" key="1">
    <citation type="submission" date="2020-05" db="EMBL/GenBank/DDBJ databases">
        <title>Descriptions of Corynebacterium xxxx sp. nov., Corynebacterium yyyy sp. nov. and Corynebacterium zzzz sp. nov.</title>
        <authorList>
            <person name="Zhang G."/>
        </authorList>
    </citation>
    <scope>NUCLEOTIDE SEQUENCE [LARGE SCALE GENOMIC DNA]</scope>
    <source>
        <strain evidence="3">zg-915</strain>
    </source>
</reference>
<dbReference type="AlphaFoldDB" id="A0A838CIZ1"/>